<keyword evidence="4" id="KW-0812">Transmembrane</keyword>
<dbReference type="Proteomes" id="UP000033457">
    <property type="component" value="Chromosome"/>
</dbReference>
<protein>
    <submittedName>
        <fullName evidence="7 8">Copper resistance protein CopC</fullName>
    </submittedName>
</protein>
<dbReference type="RefSeq" id="WP_046439608.1">
    <property type="nucleotide sequence ID" value="NZ_CP011312.1"/>
</dbReference>
<organism evidence="7 9">
    <name type="scientific">Corynebacterium kutscheri</name>
    <dbReference type="NCBI Taxonomy" id="35755"/>
    <lineage>
        <taxon>Bacteria</taxon>
        <taxon>Bacillati</taxon>
        <taxon>Actinomycetota</taxon>
        <taxon>Actinomycetes</taxon>
        <taxon>Mycobacteriales</taxon>
        <taxon>Corynebacteriaceae</taxon>
        <taxon>Corynebacterium</taxon>
    </lineage>
</organism>
<name>A0A0F6TDL3_9CORY</name>
<sequence length="195" mass="20415">MKFRNAAAITVATAAMLMHAPTVSAHDAVIGSTPQDGSVISEFPTQIVLEFSGIPKEGFNTIAVSDQDQNVLFTGEPTLVANTLTLDVPDEVKAQAGEYTVGFQITSSDGHATRGKTTFTLSGGQTTSASPTSVVAERASDTETTSNSGMSELAENSDITALRWFIVGGAVLVMSAVIASTIARNRKTKETEKDN</sequence>
<dbReference type="InterPro" id="IPR014755">
    <property type="entry name" value="Cu-Rt/internalin_Ig-like"/>
</dbReference>
<dbReference type="EMBL" id="CP011312">
    <property type="protein sequence ID" value="AKE41359.1"/>
    <property type="molecule type" value="Genomic_DNA"/>
</dbReference>
<feature type="region of interest" description="Disordered" evidence="3">
    <location>
        <begin position="119"/>
        <end position="151"/>
    </location>
</feature>
<proteinExistence type="predicted"/>
<evidence type="ECO:0000313" key="10">
    <source>
        <dbReference type="Proteomes" id="UP000271380"/>
    </source>
</evidence>
<feature type="compositionally biased region" description="Polar residues" evidence="3">
    <location>
        <begin position="119"/>
        <end position="133"/>
    </location>
</feature>
<keyword evidence="1 5" id="KW-0732">Signal</keyword>
<dbReference type="AlphaFoldDB" id="A0A0F6TDL3"/>
<keyword evidence="4" id="KW-0472">Membrane</keyword>
<dbReference type="GO" id="GO:0042597">
    <property type="term" value="C:periplasmic space"/>
    <property type="evidence" value="ECO:0007669"/>
    <property type="project" value="InterPro"/>
</dbReference>
<reference evidence="7 9" key="1">
    <citation type="journal article" date="2015" name="Genome Announc.">
        <title>Complete Genome Sequence of Corynebacterium kutscheri DSM 20755, a Corynebacterial Type Strain with Remarkably Low G+C Content of Chromosomal DNA.</title>
        <authorList>
            <person name="Ruckert C."/>
            <person name="Albersmeier A."/>
            <person name="Winkler A."/>
            <person name="Tauch A."/>
        </authorList>
    </citation>
    <scope>NUCLEOTIDE SEQUENCE [LARGE SCALE GENOMIC DNA]</scope>
    <source>
        <strain evidence="7 9">DSM 20755</strain>
    </source>
</reference>
<dbReference type="Pfam" id="PF04234">
    <property type="entry name" value="CopC"/>
    <property type="match status" value="1"/>
</dbReference>
<dbReference type="Gene3D" id="2.60.40.1220">
    <property type="match status" value="1"/>
</dbReference>
<evidence type="ECO:0000313" key="7">
    <source>
        <dbReference type="EMBL" id="AKE41359.1"/>
    </source>
</evidence>
<dbReference type="STRING" id="35755.UL82_05920"/>
<dbReference type="EMBL" id="LR134377">
    <property type="protein sequence ID" value="VEH08635.1"/>
    <property type="molecule type" value="Genomic_DNA"/>
</dbReference>
<dbReference type="KEGG" id="cku:UL82_05920"/>
<evidence type="ECO:0000256" key="4">
    <source>
        <dbReference type="SAM" id="Phobius"/>
    </source>
</evidence>
<feature type="chain" id="PRO_5043120002" evidence="5">
    <location>
        <begin position="26"/>
        <end position="195"/>
    </location>
</feature>
<feature type="signal peptide" evidence="5">
    <location>
        <begin position="1"/>
        <end position="25"/>
    </location>
</feature>
<keyword evidence="4" id="KW-1133">Transmembrane helix</keyword>
<dbReference type="InterPro" id="IPR007348">
    <property type="entry name" value="CopC_dom"/>
</dbReference>
<evidence type="ECO:0000313" key="9">
    <source>
        <dbReference type="Proteomes" id="UP000033457"/>
    </source>
</evidence>
<dbReference type="GO" id="GO:0005507">
    <property type="term" value="F:copper ion binding"/>
    <property type="evidence" value="ECO:0007669"/>
    <property type="project" value="InterPro"/>
</dbReference>
<dbReference type="SUPFAM" id="SSF81296">
    <property type="entry name" value="E set domains"/>
    <property type="match status" value="1"/>
</dbReference>
<accession>A0A0F6TDL3</accession>
<evidence type="ECO:0000256" key="5">
    <source>
        <dbReference type="SAM" id="SignalP"/>
    </source>
</evidence>
<feature type="domain" description="CopC" evidence="6">
    <location>
        <begin position="26"/>
        <end position="121"/>
    </location>
</feature>
<gene>
    <name evidence="8" type="primary">copC</name>
    <name evidence="8" type="ORF">NCTC949_01750</name>
    <name evidence="7" type="ORF">UL82_05920</name>
</gene>
<dbReference type="HOGENOM" id="CLU_087859_1_1_11"/>
<evidence type="ECO:0000256" key="2">
    <source>
        <dbReference type="ARBA" id="ARBA00023008"/>
    </source>
</evidence>
<evidence type="ECO:0000256" key="3">
    <source>
        <dbReference type="SAM" id="MobiDB-lite"/>
    </source>
</evidence>
<dbReference type="InterPro" id="IPR014756">
    <property type="entry name" value="Ig_E-set"/>
</dbReference>
<reference evidence="8 10" key="2">
    <citation type="submission" date="2018-12" db="EMBL/GenBank/DDBJ databases">
        <authorList>
            <consortium name="Pathogen Informatics"/>
        </authorList>
    </citation>
    <scope>NUCLEOTIDE SEQUENCE [LARGE SCALE GENOMIC DNA]</scope>
    <source>
        <strain evidence="8 10">NCTC949</strain>
    </source>
</reference>
<feature type="transmembrane region" description="Helical" evidence="4">
    <location>
        <begin position="161"/>
        <end position="183"/>
    </location>
</feature>
<dbReference type="Proteomes" id="UP000271380">
    <property type="component" value="Chromosome"/>
</dbReference>
<keyword evidence="9" id="KW-1185">Reference proteome</keyword>
<evidence type="ECO:0000256" key="1">
    <source>
        <dbReference type="ARBA" id="ARBA00022729"/>
    </source>
</evidence>
<evidence type="ECO:0000259" key="6">
    <source>
        <dbReference type="Pfam" id="PF04234"/>
    </source>
</evidence>
<dbReference type="OrthoDB" id="5242236at2"/>
<dbReference type="GO" id="GO:0046688">
    <property type="term" value="P:response to copper ion"/>
    <property type="evidence" value="ECO:0007669"/>
    <property type="project" value="InterPro"/>
</dbReference>
<evidence type="ECO:0000313" key="8">
    <source>
        <dbReference type="EMBL" id="VEH08635.1"/>
    </source>
</evidence>
<keyword evidence="2" id="KW-0186">Copper</keyword>